<comment type="caution">
    <text evidence="2">The sequence shown here is derived from an EMBL/GenBank/DDBJ whole genome shotgun (WGS) entry which is preliminary data.</text>
</comment>
<reference evidence="2 3" key="1">
    <citation type="submission" date="2023-04" db="EMBL/GenBank/DDBJ databases">
        <title>Genome of Basidiobolus ranarum AG-B5.</title>
        <authorList>
            <person name="Stajich J.E."/>
            <person name="Carter-House D."/>
            <person name="Gryganskyi A."/>
        </authorList>
    </citation>
    <scope>NUCLEOTIDE SEQUENCE [LARGE SCALE GENOMIC DNA]</scope>
    <source>
        <strain evidence="2 3">AG-B5</strain>
    </source>
</reference>
<keyword evidence="3" id="KW-1185">Reference proteome</keyword>
<protein>
    <submittedName>
        <fullName evidence="2">Uncharacterized protein</fullName>
    </submittedName>
</protein>
<feature type="compositionally biased region" description="Polar residues" evidence="1">
    <location>
        <begin position="270"/>
        <end position="282"/>
    </location>
</feature>
<proteinExistence type="predicted"/>
<evidence type="ECO:0000313" key="2">
    <source>
        <dbReference type="EMBL" id="KAK9763320.1"/>
    </source>
</evidence>
<dbReference type="EMBL" id="JASJQH010000673">
    <property type="protein sequence ID" value="KAK9763320.1"/>
    <property type="molecule type" value="Genomic_DNA"/>
</dbReference>
<organism evidence="2 3">
    <name type="scientific">Basidiobolus ranarum</name>
    <dbReference type="NCBI Taxonomy" id="34480"/>
    <lineage>
        <taxon>Eukaryota</taxon>
        <taxon>Fungi</taxon>
        <taxon>Fungi incertae sedis</taxon>
        <taxon>Zoopagomycota</taxon>
        <taxon>Entomophthoromycotina</taxon>
        <taxon>Basidiobolomycetes</taxon>
        <taxon>Basidiobolales</taxon>
        <taxon>Basidiobolaceae</taxon>
        <taxon>Basidiobolus</taxon>
    </lineage>
</organism>
<evidence type="ECO:0000256" key="1">
    <source>
        <dbReference type="SAM" id="MobiDB-lite"/>
    </source>
</evidence>
<sequence length="302" mass="33815">MSMSTMTCPFTPHSKKSDQKAIPLELQRQCWTLPPPDRSFSGKVLDQDMTIASTTLSRRASTTGYPVKHKQLTNLSQIPLSGAPHKAFTSFLKPNPLLEESEGGTPLATRLMRDSECRELERTDVFSPKDSARKPPVGITTTPVRMGDLRNPLVDPTSPFVQCLLSNTPAKLPTKISVASSSTYDYNNPPKLRRLSIQGDSIEDFKQRQTHDGYVTERQDHHAPIEKLSRPLPNIQGEVEFEVISSPVSPLRDHDLLFIPEEPEDECLTGHNSESLFTSSPIRHTDGEDPFMTNNKRRKLSN</sequence>
<dbReference type="Proteomes" id="UP001479436">
    <property type="component" value="Unassembled WGS sequence"/>
</dbReference>
<feature type="region of interest" description="Disordered" evidence="1">
    <location>
        <begin position="269"/>
        <end position="302"/>
    </location>
</feature>
<gene>
    <name evidence="2" type="ORF">K7432_010120</name>
</gene>
<name>A0ABR2WP69_9FUNG</name>
<evidence type="ECO:0000313" key="3">
    <source>
        <dbReference type="Proteomes" id="UP001479436"/>
    </source>
</evidence>
<accession>A0ABR2WP69</accession>
<feature type="region of interest" description="Disordered" evidence="1">
    <location>
        <begin position="127"/>
        <end position="150"/>
    </location>
</feature>